<evidence type="ECO:0000256" key="8">
    <source>
        <dbReference type="ARBA" id="ARBA00022833"/>
    </source>
</evidence>
<dbReference type="SUPFAM" id="SSF53187">
    <property type="entry name" value="Zn-dependent exopeptidases"/>
    <property type="match status" value="1"/>
</dbReference>
<evidence type="ECO:0000256" key="4">
    <source>
        <dbReference type="ARBA" id="ARBA00022571"/>
    </source>
</evidence>
<dbReference type="Gene3D" id="3.30.70.360">
    <property type="match status" value="1"/>
</dbReference>
<evidence type="ECO:0000256" key="9">
    <source>
        <dbReference type="ARBA" id="ARBA00023285"/>
    </source>
</evidence>
<reference evidence="11" key="1">
    <citation type="submission" date="2021-05" db="EMBL/GenBank/DDBJ databases">
        <title>Molecular characterization for Shewanella algae harboring chromosomal blaOXA-55-like strains isolated from clinical and environment sample.</title>
        <authorList>
            <person name="Ohama Y."/>
            <person name="Aoki K."/>
            <person name="Harada S."/>
            <person name="Moriya K."/>
            <person name="Ishii Y."/>
            <person name="Tateda K."/>
        </authorList>
    </citation>
    <scope>NUCLEOTIDE SEQUENCE</scope>
    <source>
        <strain evidence="11">JCM 11563</strain>
    </source>
</reference>
<sequence>MKKLLQIKNSFSQLIAAPSISALEADQDMSNKAVIELLHTWFSDLGMQCQSVPVANTRNKHNLVASFGQGKGGLLLAGHTDTVPFDEGRWSQDPFLLTEKDNRWYGLGTCDMKGFFALVLAALQELPMDKFKRPLHILASADEETTMNGAKAFAAAKSIAPDYAIIGEPTSLKPVYMHKGHFTQGIRVTGRSGHSSDPAKGLNAIEVMHKVTGQLLKLKQHLADNYREEAFSVPYPTMNFGHIHGGDAANRICGCCDLHIDLRPIPSLPLADLELLVANYLAPICSEYPGAIQVAPLYPGSEPFADNKDGSWTKLVAELSDSQPEVVNYATEAPYISQLGCQTLVLGPGSIEQAHQPDEYLDLSYIARTKDLLKNLIYHACIK</sequence>
<dbReference type="PROSITE" id="PS00759">
    <property type="entry name" value="ARGE_DAPE_CPG2_2"/>
    <property type="match status" value="1"/>
</dbReference>
<protein>
    <submittedName>
        <fullName evidence="11">Acetylornithine deacetylase</fullName>
    </submittedName>
</protein>
<evidence type="ECO:0000256" key="1">
    <source>
        <dbReference type="ARBA" id="ARBA00001947"/>
    </source>
</evidence>
<evidence type="ECO:0000256" key="3">
    <source>
        <dbReference type="ARBA" id="ARBA00022490"/>
    </source>
</evidence>
<dbReference type="NCBIfam" id="TIGR01892">
    <property type="entry name" value="AcOrn-deacetyl"/>
    <property type="match status" value="1"/>
</dbReference>
<evidence type="ECO:0000313" key="12">
    <source>
        <dbReference type="Proteomes" id="UP000887104"/>
    </source>
</evidence>
<keyword evidence="4" id="KW-0055">Arginine biosynthesis</keyword>
<dbReference type="Gene3D" id="3.40.630.10">
    <property type="entry name" value="Zn peptidases"/>
    <property type="match status" value="1"/>
</dbReference>
<comment type="similarity">
    <text evidence="2">Belongs to the peptidase M20A family. ArgE subfamily.</text>
</comment>
<keyword evidence="9" id="KW-0170">Cobalt</keyword>
<dbReference type="InterPro" id="IPR050072">
    <property type="entry name" value="Peptidase_M20A"/>
</dbReference>
<evidence type="ECO:0000256" key="7">
    <source>
        <dbReference type="ARBA" id="ARBA00022801"/>
    </source>
</evidence>
<keyword evidence="7" id="KW-0378">Hydrolase</keyword>
<comment type="cofactor">
    <cofactor evidence="1">
        <name>Zn(2+)</name>
        <dbReference type="ChEBI" id="CHEBI:29105"/>
    </cofactor>
</comment>
<evidence type="ECO:0000259" key="10">
    <source>
        <dbReference type="Pfam" id="PF07687"/>
    </source>
</evidence>
<dbReference type="PANTHER" id="PTHR43808">
    <property type="entry name" value="ACETYLORNITHINE DEACETYLASE"/>
    <property type="match status" value="1"/>
</dbReference>
<evidence type="ECO:0000256" key="5">
    <source>
        <dbReference type="ARBA" id="ARBA00022605"/>
    </source>
</evidence>
<dbReference type="NCBIfam" id="NF003474">
    <property type="entry name" value="PRK05111.1"/>
    <property type="match status" value="1"/>
</dbReference>
<dbReference type="Pfam" id="PF01546">
    <property type="entry name" value="Peptidase_M20"/>
    <property type="match status" value="1"/>
</dbReference>
<evidence type="ECO:0000313" key="11">
    <source>
        <dbReference type="EMBL" id="GIU40582.1"/>
    </source>
</evidence>
<dbReference type="CDD" id="cd03894">
    <property type="entry name" value="M20_ArgE"/>
    <property type="match status" value="1"/>
</dbReference>
<dbReference type="InterPro" id="IPR011650">
    <property type="entry name" value="Peptidase_M20_dimer"/>
</dbReference>
<dbReference type="EMBL" id="BPEY01000002">
    <property type="protein sequence ID" value="GIU40582.1"/>
    <property type="molecule type" value="Genomic_DNA"/>
</dbReference>
<keyword evidence="8" id="KW-0862">Zinc</keyword>
<dbReference type="Pfam" id="PF07687">
    <property type="entry name" value="M20_dimer"/>
    <property type="match status" value="1"/>
</dbReference>
<dbReference type="InterPro" id="IPR010169">
    <property type="entry name" value="AcOrn-deacetyl"/>
</dbReference>
<keyword evidence="6" id="KW-0479">Metal-binding</keyword>
<keyword evidence="5" id="KW-0028">Amino-acid biosynthesis</keyword>
<dbReference type="PANTHER" id="PTHR43808:SF1">
    <property type="entry name" value="ACETYLORNITHINE DEACETYLASE"/>
    <property type="match status" value="1"/>
</dbReference>
<dbReference type="InterPro" id="IPR036264">
    <property type="entry name" value="Bact_exopeptidase_dim_dom"/>
</dbReference>
<gene>
    <name evidence="11" type="primary">argE</name>
    <name evidence="11" type="ORF">TUM4438_02150</name>
</gene>
<evidence type="ECO:0000256" key="2">
    <source>
        <dbReference type="ARBA" id="ARBA00005691"/>
    </source>
</evidence>
<dbReference type="InterPro" id="IPR001261">
    <property type="entry name" value="ArgE/DapE_CS"/>
</dbReference>
<proteinExistence type="inferred from homology"/>
<dbReference type="HAMAP" id="MF_01108">
    <property type="entry name" value="ArgE"/>
    <property type="match status" value="1"/>
</dbReference>
<accession>A0ABQ4NZP4</accession>
<dbReference type="PROSITE" id="PS00758">
    <property type="entry name" value="ARGE_DAPE_CPG2_1"/>
    <property type="match status" value="1"/>
</dbReference>
<dbReference type="InterPro" id="IPR002933">
    <property type="entry name" value="Peptidase_M20"/>
</dbReference>
<dbReference type="Proteomes" id="UP000887104">
    <property type="component" value="Unassembled WGS sequence"/>
</dbReference>
<comment type="caution">
    <text evidence="11">The sequence shown here is derived from an EMBL/GenBank/DDBJ whole genome shotgun (WGS) entry which is preliminary data.</text>
</comment>
<evidence type="ECO:0000256" key="6">
    <source>
        <dbReference type="ARBA" id="ARBA00022723"/>
    </source>
</evidence>
<dbReference type="SUPFAM" id="SSF55031">
    <property type="entry name" value="Bacterial exopeptidase dimerisation domain"/>
    <property type="match status" value="1"/>
</dbReference>
<dbReference type="RefSeq" id="WP_220778503.1">
    <property type="nucleotide sequence ID" value="NZ_BPEY01000002.1"/>
</dbReference>
<organism evidence="11 12">
    <name type="scientific">Shewanella sairae</name>
    <dbReference type="NCBI Taxonomy" id="190310"/>
    <lineage>
        <taxon>Bacteria</taxon>
        <taxon>Pseudomonadati</taxon>
        <taxon>Pseudomonadota</taxon>
        <taxon>Gammaproteobacteria</taxon>
        <taxon>Alteromonadales</taxon>
        <taxon>Shewanellaceae</taxon>
        <taxon>Shewanella</taxon>
    </lineage>
</organism>
<keyword evidence="3" id="KW-0963">Cytoplasm</keyword>
<name>A0ABQ4NZP4_9GAMM</name>
<feature type="domain" description="Peptidase M20 dimerisation" evidence="10">
    <location>
        <begin position="177"/>
        <end position="287"/>
    </location>
</feature>
<keyword evidence="12" id="KW-1185">Reference proteome</keyword>